<accession>A0A812MNV9</accession>
<keyword evidence="2" id="KW-0472">Membrane</keyword>
<keyword evidence="2" id="KW-0812">Transmembrane</keyword>
<feature type="transmembrane region" description="Helical" evidence="2">
    <location>
        <begin position="285"/>
        <end position="307"/>
    </location>
</feature>
<dbReference type="Proteomes" id="UP000604046">
    <property type="component" value="Unassembled WGS sequence"/>
</dbReference>
<sequence length="544" mass="61407">MGQAHSRGCCSKSEQPIDVEQVESQESGLHWPSPPECGEKHEPDSLNEPGSKRGEADPVRDARSFQSDLAVDLTQSTRGSFQGVRLRETMRWAGRVWRYRPSELSMQRRSKLSGLSEQVENFDIFFSHTWVTPGRWKVLSLLFQRGWPAMLVAWTAGVLLACTLCMLDVLPLWSRWQSLTIGFTDDIPIGSWLMVFGGMFAMVGLVSSPYAAGWSDVCFLDVVCINQTDERQLQDGINNIGSFLQASSELHVLWSGPYLSRLWCVFEIAAYRKLNPTGKIVISPIYIEGVVCQIYMCMHLLSITFWYARWSARQARQHPADSDGPGLFLIGVLLMLSGCSFIPAVHALGMGCRSKHQLLRDLKTFSLDHVDCTSDFDRRAIHDAIMHWYGSLEVFSDYVRGPFYQEVLGIIKPSSLSRAYIFLIMTPVLSLCLEPVLAMCKAEAPIESILYYFLSVVVGLNLLWLPASFVALDFVSEGMLKPDGHGTFNGYIHTLITFGVVFFLFMLRSMCAITVYSRSPWLVFLWLSCAAVFAGLMWRTCRRR</sequence>
<dbReference type="AlphaFoldDB" id="A0A812MNV9"/>
<evidence type="ECO:0000256" key="1">
    <source>
        <dbReference type="SAM" id="MobiDB-lite"/>
    </source>
</evidence>
<gene>
    <name evidence="3" type="primary">HERC1</name>
    <name evidence="3" type="ORF">SNAT2548_LOCUS14216</name>
</gene>
<dbReference type="EMBL" id="CAJNDS010001624">
    <property type="protein sequence ID" value="CAE7268035.1"/>
    <property type="molecule type" value="Genomic_DNA"/>
</dbReference>
<reference evidence="3" key="1">
    <citation type="submission" date="2021-02" db="EMBL/GenBank/DDBJ databases">
        <authorList>
            <person name="Dougan E. K."/>
            <person name="Rhodes N."/>
            <person name="Thang M."/>
            <person name="Chan C."/>
        </authorList>
    </citation>
    <scope>NUCLEOTIDE SEQUENCE</scope>
</reference>
<evidence type="ECO:0000313" key="4">
    <source>
        <dbReference type="Proteomes" id="UP000604046"/>
    </source>
</evidence>
<proteinExistence type="predicted"/>
<comment type="caution">
    <text evidence="3">The sequence shown here is derived from an EMBL/GenBank/DDBJ whole genome shotgun (WGS) entry which is preliminary data.</text>
</comment>
<feature type="transmembrane region" description="Helical" evidence="2">
    <location>
        <begin position="327"/>
        <end position="350"/>
    </location>
</feature>
<feature type="transmembrane region" description="Helical" evidence="2">
    <location>
        <begin position="488"/>
        <end position="507"/>
    </location>
</feature>
<evidence type="ECO:0000313" key="3">
    <source>
        <dbReference type="EMBL" id="CAE7268035.1"/>
    </source>
</evidence>
<feature type="compositionally biased region" description="Basic and acidic residues" evidence="1">
    <location>
        <begin position="37"/>
        <end position="61"/>
    </location>
</feature>
<feature type="transmembrane region" description="Helical" evidence="2">
    <location>
        <begin position="147"/>
        <end position="169"/>
    </location>
</feature>
<keyword evidence="2" id="KW-1133">Transmembrane helix</keyword>
<feature type="transmembrane region" description="Helical" evidence="2">
    <location>
        <begin position="519"/>
        <end position="538"/>
    </location>
</feature>
<feature type="transmembrane region" description="Helical" evidence="2">
    <location>
        <begin position="449"/>
        <end position="476"/>
    </location>
</feature>
<protein>
    <submittedName>
        <fullName evidence="3">HERC1 protein</fullName>
    </submittedName>
</protein>
<keyword evidence="4" id="KW-1185">Reference proteome</keyword>
<feature type="transmembrane region" description="Helical" evidence="2">
    <location>
        <begin position="419"/>
        <end position="437"/>
    </location>
</feature>
<name>A0A812MNV9_9DINO</name>
<dbReference type="OrthoDB" id="408391at2759"/>
<evidence type="ECO:0000256" key="2">
    <source>
        <dbReference type="SAM" id="Phobius"/>
    </source>
</evidence>
<organism evidence="3 4">
    <name type="scientific">Symbiodinium natans</name>
    <dbReference type="NCBI Taxonomy" id="878477"/>
    <lineage>
        <taxon>Eukaryota</taxon>
        <taxon>Sar</taxon>
        <taxon>Alveolata</taxon>
        <taxon>Dinophyceae</taxon>
        <taxon>Suessiales</taxon>
        <taxon>Symbiodiniaceae</taxon>
        <taxon>Symbiodinium</taxon>
    </lineage>
</organism>
<feature type="transmembrane region" description="Helical" evidence="2">
    <location>
        <begin position="189"/>
        <end position="206"/>
    </location>
</feature>
<feature type="region of interest" description="Disordered" evidence="1">
    <location>
        <begin position="1"/>
        <end position="61"/>
    </location>
</feature>